<comment type="subcellular location">
    <subcellularLocation>
        <location evidence="1 16">Mitochondrion inner membrane</location>
        <topology evidence="1 16">Multi-pass membrane protein</topology>
    </subcellularLocation>
</comment>
<feature type="transmembrane region" description="Helical" evidence="16">
    <location>
        <begin position="82"/>
        <end position="104"/>
    </location>
</feature>
<dbReference type="PANTHER" id="PTHR13337:SF2">
    <property type="entry name" value="SUCCINATE DEHYDROGENASE [UBIQUINONE] CYTOCHROME B SMALL SUBUNIT, MITOCHONDRIAL"/>
    <property type="match status" value="1"/>
</dbReference>
<evidence type="ECO:0000256" key="4">
    <source>
        <dbReference type="ARBA" id="ARBA00022617"/>
    </source>
</evidence>
<evidence type="ECO:0000256" key="2">
    <source>
        <dbReference type="ARBA" id="ARBA00007294"/>
    </source>
</evidence>
<evidence type="ECO:0000256" key="13">
    <source>
        <dbReference type="ARBA" id="ARBA00023136"/>
    </source>
</evidence>
<reference evidence="20" key="1">
    <citation type="submission" date="2017-02" db="UniProtKB">
        <authorList>
            <consortium name="WormBaseParasite"/>
        </authorList>
    </citation>
    <scope>IDENTIFICATION</scope>
</reference>
<dbReference type="Proteomes" id="UP000038040">
    <property type="component" value="Unplaced"/>
</dbReference>
<dbReference type="GO" id="GO:0046872">
    <property type="term" value="F:metal ion binding"/>
    <property type="evidence" value="ECO:0007669"/>
    <property type="project" value="UniProtKB-KW"/>
</dbReference>
<evidence type="ECO:0000256" key="11">
    <source>
        <dbReference type="ARBA" id="ARBA00023004"/>
    </source>
</evidence>
<dbReference type="FunFam" id="1.20.1300.10:FF:000020">
    <property type="entry name" value="Succinate dehydrogenase [ubiquinone] cytochrome b small subunit, mitochondrial"/>
    <property type="match status" value="1"/>
</dbReference>
<keyword evidence="13 16" id="KW-0472">Membrane</keyword>
<dbReference type="OrthoDB" id="18577at2759"/>
<dbReference type="PANTHER" id="PTHR13337">
    <property type="entry name" value="SUCCINATE DEHYDROGENASE"/>
    <property type="match status" value="1"/>
</dbReference>
<evidence type="ECO:0000256" key="3">
    <source>
        <dbReference type="ARBA" id="ARBA00022448"/>
    </source>
</evidence>
<dbReference type="STRING" id="318479.A0A0N4UK67"/>
<gene>
    <name evidence="17" type="ORF">DME_LOCUS2220</name>
</gene>
<dbReference type="Gene3D" id="1.20.1300.10">
    <property type="entry name" value="Fumarate reductase/succinate dehydrogenase, transmembrane subunit"/>
    <property type="match status" value="1"/>
</dbReference>
<keyword evidence="16" id="KW-0816">Tricarboxylic acid cycle</keyword>
<organism evidence="18 20">
    <name type="scientific">Dracunculus medinensis</name>
    <name type="common">Guinea worm</name>
    <dbReference type="NCBI Taxonomy" id="318479"/>
    <lineage>
        <taxon>Eukaryota</taxon>
        <taxon>Metazoa</taxon>
        <taxon>Ecdysozoa</taxon>
        <taxon>Nematoda</taxon>
        <taxon>Chromadorea</taxon>
        <taxon>Rhabditida</taxon>
        <taxon>Spirurina</taxon>
        <taxon>Dracunculoidea</taxon>
        <taxon>Dracunculidae</taxon>
        <taxon>Dracunculus</taxon>
    </lineage>
</organism>
<keyword evidence="4 16" id="KW-0349">Heme</keyword>
<dbReference type="GO" id="GO:0005743">
    <property type="term" value="C:mitochondrial inner membrane"/>
    <property type="evidence" value="ECO:0007669"/>
    <property type="project" value="UniProtKB-SubCell"/>
</dbReference>
<feature type="binding site" evidence="14">
    <location>
        <position position="103"/>
    </location>
    <ligand>
        <name>a ubiquinone</name>
        <dbReference type="ChEBI" id="CHEBI:16389"/>
        <note>ligand shared with IP/SDHB</note>
    </ligand>
</feature>
<evidence type="ECO:0000256" key="1">
    <source>
        <dbReference type="ARBA" id="ARBA00004448"/>
    </source>
</evidence>
<evidence type="ECO:0000256" key="12">
    <source>
        <dbReference type="ARBA" id="ARBA00023128"/>
    </source>
</evidence>
<keyword evidence="8 16" id="KW-0809">Transit peptide</keyword>
<reference evidence="17 19" key="2">
    <citation type="submission" date="2018-11" db="EMBL/GenBank/DDBJ databases">
        <authorList>
            <consortium name="Pathogen Informatics"/>
        </authorList>
    </citation>
    <scope>NUCLEOTIDE SEQUENCE [LARGE SCALE GENOMIC DNA]</scope>
</reference>
<keyword evidence="7 16" id="KW-0999">Mitochondrion inner membrane</keyword>
<feature type="transmembrane region" description="Helical" evidence="16">
    <location>
        <begin position="60"/>
        <end position="76"/>
    </location>
</feature>
<evidence type="ECO:0000256" key="8">
    <source>
        <dbReference type="ARBA" id="ARBA00022946"/>
    </source>
</evidence>
<feature type="binding site" description="axial binding residue" evidence="15">
    <location>
        <position position="91"/>
    </location>
    <ligand>
        <name>heme b</name>
        <dbReference type="ChEBI" id="CHEBI:60344"/>
        <note>ligand shared with SDHC</note>
    </ligand>
    <ligandPart>
        <name>Fe</name>
        <dbReference type="ChEBI" id="CHEBI:18248"/>
    </ligandPart>
</feature>
<keyword evidence="10 16" id="KW-1133">Transmembrane helix</keyword>
<sequence>MFAIRRSLPLAVRLARPSFRTTTTVAATSAGAPPQYDPIAAEKTAKPLHSHGFGFKMERYFAAAMVPLFPAAYFIHGPTMDAMLTFALTLHIHWGVYGVISDYGRPFVLGEPLAKAVRIGAYFITAMLLAGLLHFNQNDVGITKAFEMVWSL</sequence>
<evidence type="ECO:0000256" key="9">
    <source>
        <dbReference type="ARBA" id="ARBA00022982"/>
    </source>
</evidence>
<proteinExistence type="inferred from homology"/>
<dbReference type="InterPro" id="IPR034804">
    <property type="entry name" value="SQR/QFR_C/D"/>
</dbReference>
<evidence type="ECO:0000313" key="20">
    <source>
        <dbReference type="WBParaSite" id="DME_0000809501-mRNA-1"/>
    </source>
</evidence>
<dbReference type="Pfam" id="PF05328">
    <property type="entry name" value="CybS"/>
    <property type="match status" value="1"/>
</dbReference>
<keyword evidence="12 16" id="KW-0496">Mitochondrion</keyword>
<dbReference type="AlphaFoldDB" id="A0A0N4UK67"/>
<evidence type="ECO:0000256" key="7">
    <source>
        <dbReference type="ARBA" id="ARBA00022792"/>
    </source>
</evidence>
<name>A0A0N4UK67_DRAME</name>
<evidence type="ECO:0000313" key="18">
    <source>
        <dbReference type="Proteomes" id="UP000038040"/>
    </source>
</evidence>
<dbReference type="InterPro" id="IPR007992">
    <property type="entry name" value="CybS"/>
</dbReference>
<dbReference type="GO" id="GO:0020037">
    <property type="term" value="F:heme binding"/>
    <property type="evidence" value="ECO:0007669"/>
    <property type="project" value="TreeGrafter"/>
</dbReference>
<accession>A0A0N4UK67</accession>
<dbReference type="GO" id="GO:0006121">
    <property type="term" value="P:mitochondrial electron transport, succinate to ubiquinone"/>
    <property type="evidence" value="ECO:0007669"/>
    <property type="project" value="TreeGrafter"/>
</dbReference>
<keyword evidence="11 15" id="KW-0408">Iron</keyword>
<comment type="similarity">
    <text evidence="2 16">Belongs to the CybS family.</text>
</comment>
<dbReference type="Proteomes" id="UP000274756">
    <property type="component" value="Unassembled WGS sequence"/>
</dbReference>
<protein>
    <recommendedName>
        <fullName evidence="16">Succinate dehydrogenase [ubiquinone] cytochrome b small subunit</fullName>
    </recommendedName>
</protein>
<dbReference type="CDD" id="cd03496">
    <property type="entry name" value="SQR_TypeC_CybS"/>
    <property type="match status" value="1"/>
</dbReference>
<dbReference type="GO" id="GO:0006099">
    <property type="term" value="P:tricarboxylic acid cycle"/>
    <property type="evidence" value="ECO:0007669"/>
    <property type="project" value="UniProtKB-KW"/>
</dbReference>
<comment type="function">
    <text evidence="16">Membrane-anchoring subunit of succinate dehydrogenase (SDH) that is involved in complex II of the mitochondrial electron transport chain and is responsible for transferring electrons from succinate to ubiquinone (coenzyme Q).</text>
</comment>
<evidence type="ECO:0000256" key="10">
    <source>
        <dbReference type="ARBA" id="ARBA00022989"/>
    </source>
</evidence>
<keyword evidence="9 16" id="KW-0249">Electron transport</keyword>
<keyword evidence="3 16" id="KW-0813">Transport</keyword>
<keyword evidence="5 16" id="KW-0812">Transmembrane</keyword>
<evidence type="ECO:0000313" key="19">
    <source>
        <dbReference type="Proteomes" id="UP000274756"/>
    </source>
</evidence>
<evidence type="ECO:0000313" key="17">
    <source>
        <dbReference type="EMBL" id="VDN52247.1"/>
    </source>
</evidence>
<dbReference type="EMBL" id="UYYG01000050">
    <property type="protein sequence ID" value="VDN52247.1"/>
    <property type="molecule type" value="Genomic_DNA"/>
</dbReference>
<dbReference type="WBParaSite" id="DME_0000809501-mRNA-1">
    <property type="protein sequence ID" value="DME_0000809501-mRNA-1"/>
    <property type="gene ID" value="DME_0000809501"/>
</dbReference>
<evidence type="ECO:0000256" key="6">
    <source>
        <dbReference type="ARBA" id="ARBA00022723"/>
    </source>
</evidence>
<evidence type="ECO:0000256" key="5">
    <source>
        <dbReference type="ARBA" id="ARBA00022692"/>
    </source>
</evidence>
<keyword evidence="19" id="KW-1185">Reference proteome</keyword>
<evidence type="ECO:0000256" key="15">
    <source>
        <dbReference type="PIRSR" id="PIRSR607992-2"/>
    </source>
</evidence>
<evidence type="ECO:0000256" key="16">
    <source>
        <dbReference type="RuleBase" id="RU364031"/>
    </source>
</evidence>
<dbReference type="GO" id="GO:0048039">
    <property type="term" value="F:ubiquinone binding"/>
    <property type="evidence" value="ECO:0007669"/>
    <property type="project" value="TreeGrafter"/>
</dbReference>
<feature type="transmembrane region" description="Helical" evidence="16">
    <location>
        <begin position="116"/>
        <end position="135"/>
    </location>
</feature>
<keyword evidence="6 15" id="KW-0479">Metal-binding</keyword>
<evidence type="ECO:0000256" key="14">
    <source>
        <dbReference type="PIRSR" id="PIRSR607992-1"/>
    </source>
</evidence>